<dbReference type="AlphaFoldDB" id="A0A542DJ98"/>
<dbReference type="PANTHER" id="PTHR22754:SF32">
    <property type="entry name" value="DISCO-INTERACTING PROTEIN 2"/>
    <property type="match status" value="1"/>
</dbReference>
<feature type="domain" description="AMP-dependent synthetase/ligase" evidence="6">
    <location>
        <begin position="24"/>
        <end position="407"/>
    </location>
</feature>
<dbReference type="Pfam" id="PF00501">
    <property type="entry name" value="AMP-binding"/>
    <property type="match status" value="1"/>
</dbReference>
<evidence type="ECO:0000313" key="8">
    <source>
        <dbReference type="EMBL" id="TQJ03136.1"/>
    </source>
</evidence>
<evidence type="ECO:0000256" key="1">
    <source>
        <dbReference type="ARBA" id="ARBA00006432"/>
    </source>
</evidence>
<keyword evidence="5" id="KW-0812">Transmembrane</keyword>
<evidence type="ECO:0000256" key="2">
    <source>
        <dbReference type="ARBA" id="ARBA00022598"/>
    </source>
</evidence>
<dbReference type="InterPro" id="IPR045851">
    <property type="entry name" value="AMP-bd_C_sf"/>
</dbReference>
<feature type="domain" description="AMP-binding enzyme C-terminal" evidence="7">
    <location>
        <begin position="455"/>
        <end position="562"/>
    </location>
</feature>
<dbReference type="CDD" id="cd05931">
    <property type="entry name" value="FAAL"/>
    <property type="match status" value="1"/>
</dbReference>
<dbReference type="GO" id="GO:0070566">
    <property type="term" value="F:adenylyltransferase activity"/>
    <property type="evidence" value="ECO:0007669"/>
    <property type="project" value="TreeGrafter"/>
</dbReference>
<dbReference type="InterPro" id="IPR000873">
    <property type="entry name" value="AMP-dep_synth/lig_dom"/>
</dbReference>
<reference evidence="8 9" key="1">
    <citation type="submission" date="2019-06" db="EMBL/GenBank/DDBJ databases">
        <title>Sequencing the genomes of 1000 actinobacteria strains.</title>
        <authorList>
            <person name="Klenk H.-P."/>
        </authorList>
    </citation>
    <scope>NUCLEOTIDE SEQUENCE [LARGE SCALE GENOMIC DNA]</scope>
    <source>
        <strain evidence="8 9">DSM 45679</strain>
    </source>
</reference>
<keyword evidence="5" id="KW-0472">Membrane</keyword>
<dbReference type="Proteomes" id="UP000320876">
    <property type="component" value="Unassembled WGS sequence"/>
</dbReference>
<gene>
    <name evidence="8" type="ORF">FB471_2886</name>
</gene>
<dbReference type="InterPro" id="IPR025110">
    <property type="entry name" value="AMP-bd_C"/>
</dbReference>
<accession>A0A542DJ98</accession>
<feature type="transmembrane region" description="Helical" evidence="5">
    <location>
        <begin position="72"/>
        <end position="93"/>
    </location>
</feature>
<evidence type="ECO:0000256" key="4">
    <source>
        <dbReference type="ARBA" id="ARBA00023098"/>
    </source>
</evidence>
<keyword evidence="3" id="KW-0276">Fatty acid metabolism</keyword>
<keyword evidence="5" id="KW-1133">Transmembrane helix</keyword>
<dbReference type="RefSeq" id="WP_141998627.1">
    <property type="nucleotide sequence ID" value="NZ_VFML01000001.1"/>
</dbReference>
<evidence type="ECO:0000259" key="6">
    <source>
        <dbReference type="Pfam" id="PF00501"/>
    </source>
</evidence>
<evidence type="ECO:0000256" key="3">
    <source>
        <dbReference type="ARBA" id="ARBA00022832"/>
    </source>
</evidence>
<comment type="caution">
    <text evidence="8">The sequence shown here is derived from an EMBL/GenBank/DDBJ whole genome shotgun (WGS) entry which is preliminary data.</text>
</comment>
<dbReference type="GO" id="GO:0016874">
    <property type="term" value="F:ligase activity"/>
    <property type="evidence" value="ECO:0007669"/>
    <property type="project" value="UniProtKB-KW"/>
</dbReference>
<dbReference type="GO" id="GO:0006633">
    <property type="term" value="P:fatty acid biosynthetic process"/>
    <property type="evidence" value="ECO:0007669"/>
    <property type="project" value="TreeGrafter"/>
</dbReference>
<dbReference type="GO" id="GO:0071766">
    <property type="term" value="P:Actinobacterium-type cell wall biogenesis"/>
    <property type="evidence" value="ECO:0007669"/>
    <property type="project" value="UniProtKB-ARBA"/>
</dbReference>
<dbReference type="InterPro" id="IPR042099">
    <property type="entry name" value="ANL_N_sf"/>
</dbReference>
<dbReference type="InterPro" id="IPR040097">
    <property type="entry name" value="FAAL/FAAC"/>
</dbReference>
<dbReference type="Pfam" id="PF23024">
    <property type="entry name" value="AMP-dom_DIP2-like"/>
    <property type="match status" value="1"/>
</dbReference>
<dbReference type="SUPFAM" id="SSF56801">
    <property type="entry name" value="Acetyl-CoA synthetase-like"/>
    <property type="match status" value="1"/>
</dbReference>
<evidence type="ECO:0000256" key="5">
    <source>
        <dbReference type="SAM" id="Phobius"/>
    </source>
</evidence>
<sequence>MAYASARWRSLIGHLLARGDSAEPAFTFVDRDRSASTLRWSELATRVGVLSTRLRAVAGPGDRVAVPARQDLGYVIGFLAALHAGLVAVPLTAPRSRAQRARLVAALRDCAPALWLTTEAGLPRLREFADAEPVPAPARIITTDTDTGTDAVAPATEVGPDSPAYLQYTSGSTREPAAAVISHGALIASVDQVATAYEAGPATTCAGWIPFSHDMGLIQLLCLPLYTGARSVFMEPLEFVRAPRRWLELLSDYPEVFTAAPNFAFDFAVDTVPAATRTGLDLSGVRVALNGSEPIRPATITAFAEAYRPYGFRPEAHRPSYGLAEATVYVSSAGPEGPTVTAFDRARLAAGSALPAASAEQAGELVSVGRPVGQLVRVVHPETHRLEPNGTIGEIWVHGPHLASGYWRRPERTAETFEARIAAAPADLPEHGWLRTGDLGVVHDGQLYITGRRKDLIIVDGSNHYPQDIESTVAGADPTIRRDRVAAFGVADAEGEGVMVVAEYGRDSSDATLDPDRIGRTVRRAVTEQHDIVLREFLLVAPGEVPRTSSGKVARAAARARFWPAR</sequence>
<dbReference type="Gene3D" id="3.30.300.30">
    <property type="match status" value="1"/>
</dbReference>
<dbReference type="OrthoDB" id="3671040at2"/>
<keyword evidence="2 8" id="KW-0436">Ligase</keyword>
<dbReference type="GO" id="GO:0005886">
    <property type="term" value="C:plasma membrane"/>
    <property type="evidence" value="ECO:0007669"/>
    <property type="project" value="TreeGrafter"/>
</dbReference>
<evidence type="ECO:0000259" key="7">
    <source>
        <dbReference type="Pfam" id="PF23024"/>
    </source>
</evidence>
<dbReference type="PANTHER" id="PTHR22754">
    <property type="entry name" value="DISCO-INTERACTING PROTEIN 2 DIP2 -RELATED"/>
    <property type="match status" value="1"/>
</dbReference>
<keyword evidence="9" id="KW-1185">Reference proteome</keyword>
<organism evidence="8 9">
    <name type="scientific">Amycolatopsis cihanbeyliensis</name>
    <dbReference type="NCBI Taxonomy" id="1128664"/>
    <lineage>
        <taxon>Bacteria</taxon>
        <taxon>Bacillati</taxon>
        <taxon>Actinomycetota</taxon>
        <taxon>Actinomycetes</taxon>
        <taxon>Pseudonocardiales</taxon>
        <taxon>Pseudonocardiaceae</taxon>
        <taxon>Amycolatopsis</taxon>
    </lineage>
</organism>
<dbReference type="FunFam" id="3.40.50.12780:FF:000013">
    <property type="entry name" value="Long-chain-fatty-acid--AMP ligase FadD32"/>
    <property type="match status" value="1"/>
</dbReference>
<keyword evidence="4" id="KW-0443">Lipid metabolism</keyword>
<comment type="similarity">
    <text evidence="1">Belongs to the ATP-dependent AMP-binding enzyme family.</text>
</comment>
<name>A0A542DJ98_AMYCI</name>
<protein>
    <submittedName>
        <fullName evidence="8">Acyl-CoA synthetase (AMP-forming)/AMP-acid ligase II</fullName>
    </submittedName>
</protein>
<dbReference type="EMBL" id="VFML01000001">
    <property type="protein sequence ID" value="TQJ03136.1"/>
    <property type="molecule type" value="Genomic_DNA"/>
</dbReference>
<evidence type="ECO:0000313" key="9">
    <source>
        <dbReference type="Proteomes" id="UP000320876"/>
    </source>
</evidence>
<proteinExistence type="inferred from homology"/>
<dbReference type="Gene3D" id="3.40.50.12780">
    <property type="entry name" value="N-terminal domain of ligase-like"/>
    <property type="match status" value="1"/>
</dbReference>